<dbReference type="InterPro" id="IPR037737">
    <property type="entry name" value="Srf1"/>
</dbReference>
<dbReference type="PANTHER" id="PTHR36819">
    <property type="entry name" value="REGULATOR OF PHOSPHOLIPASE D SRF1"/>
    <property type="match status" value="1"/>
</dbReference>
<dbReference type="Proteomes" id="UP000054549">
    <property type="component" value="Unassembled WGS sequence"/>
</dbReference>
<keyword evidence="1" id="KW-1133">Transmembrane helix</keyword>
<organism evidence="2 3">
    <name type="scientific">Amanita muscaria (strain Koide BX008)</name>
    <dbReference type="NCBI Taxonomy" id="946122"/>
    <lineage>
        <taxon>Eukaryota</taxon>
        <taxon>Fungi</taxon>
        <taxon>Dikarya</taxon>
        <taxon>Basidiomycota</taxon>
        <taxon>Agaricomycotina</taxon>
        <taxon>Agaricomycetes</taxon>
        <taxon>Agaricomycetidae</taxon>
        <taxon>Agaricales</taxon>
        <taxon>Pluteineae</taxon>
        <taxon>Amanitaceae</taxon>
        <taxon>Amanita</taxon>
    </lineage>
</organism>
<feature type="non-terminal residue" evidence="2">
    <location>
        <position position="182"/>
    </location>
</feature>
<dbReference type="AlphaFoldDB" id="A0A0C2XNI4"/>
<feature type="transmembrane region" description="Helical" evidence="1">
    <location>
        <begin position="152"/>
        <end position="177"/>
    </location>
</feature>
<keyword evidence="1" id="KW-0472">Membrane</keyword>
<dbReference type="GO" id="GO:0071944">
    <property type="term" value="C:cell periphery"/>
    <property type="evidence" value="ECO:0007669"/>
    <property type="project" value="TreeGrafter"/>
</dbReference>
<sequence>KGFRNFALINPYAPLLFRFINMSLTSSALGIAVHIRRTELSNNILGALGSSCSVVIIFAPLTLVHVLVAIYLEYFGRPVGLWATSAKLAYTLFETFFICAWSAALSLCFDNYFTSLIPCAPASSISWFSQIPRPSIQLSALSADDSLCNDQVALICLVGFSLLTYCINLIISLFRIFEKVKY</sequence>
<keyword evidence="1" id="KW-0812">Transmembrane</keyword>
<dbReference type="InParanoid" id="A0A0C2XNI4"/>
<dbReference type="GO" id="GO:0000324">
    <property type="term" value="C:fungal-type vacuole"/>
    <property type="evidence" value="ECO:0007669"/>
    <property type="project" value="TreeGrafter"/>
</dbReference>
<dbReference type="EMBL" id="KN818223">
    <property type="protein sequence ID" value="KIL70718.1"/>
    <property type="molecule type" value="Genomic_DNA"/>
</dbReference>
<keyword evidence="3" id="KW-1185">Reference proteome</keyword>
<dbReference type="PANTHER" id="PTHR36819:SF1">
    <property type="entry name" value="REGULATOR OF PHOSPHOLIPASE D SRF1"/>
    <property type="match status" value="1"/>
</dbReference>
<gene>
    <name evidence="2" type="ORF">M378DRAFT_54677</name>
</gene>
<dbReference type="OrthoDB" id="1436450at2759"/>
<feature type="transmembrane region" description="Helical" evidence="1">
    <location>
        <begin position="88"/>
        <end position="105"/>
    </location>
</feature>
<proteinExistence type="predicted"/>
<evidence type="ECO:0000313" key="2">
    <source>
        <dbReference type="EMBL" id="KIL70718.1"/>
    </source>
</evidence>
<feature type="transmembrane region" description="Helical" evidence="1">
    <location>
        <begin position="45"/>
        <end position="68"/>
    </location>
</feature>
<name>A0A0C2XNI4_AMAMK</name>
<protein>
    <submittedName>
        <fullName evidence="2">Uncharacterized protein</fullName>
    </submittedName>
</protein>
<reference evidence="2 3" key="1">
    <citation type="submission" date="2014-04" db="EMBL/GenBank/DDBJ databases">
        <title>Evolutionary Origins and Diversification of the Mycorrhizal Mutualists.</title>
        <authorList>
            <consortium name="DOE Joint Genome Institute"/>
            <consortium name="Mycorrhizal Genomics Consortium"/>
            <person name="Kohler A."/>
            <person name="Kuo A."/>
            <person name="Nagy L.G."/>
            <person name="Floudas D."/>
            <person name="Copeland A."/>
            <person name="Barry K.W."/>
            <person name="Cichocki N."/>
            <person name="Veneault-Fourrey C."/>
            <person name="LaButti K."/>
            <person name="Lindquist E.A."/>
            <person name="Lipzen A."/>
            <person name="Lundell T."/>
            <person name="Morin E."/>
            <person name="Murat C."/>
            <person name="Riley R."/>
            <person name="Ohm R."/>
            <person name="Sun H."/>
            <person name="Tunlid A."/>
            <person name="Henrissat B."/>
            <person name="Grigoriev I.V."/>
            <person name="Hibbett D.S."/>
            <person name="Martin F."/>
        </authorList>
    </citation>
    <scope>NUCLEOTIDE SEQUENCE [LARGE SCALE GENOMIC DNA]</scope>
    <source>
        <strain evidence="2 3">Koide BX008</strain>
    </source>
</reference>
<evidence type="ECO:0000313" key="3">
    <source>
        <dbReference type="Proteomes" id="UP000054549"/>
    </source>
</evidence>
<dbReference type="HOGENOM" id="CLU_1267776_0_0_1"/>
<feature type="non-terminal residue" evidence="2">
    <location>
        <position position="1"/>
    </location>
</feature>
<feature type="transmembrane region" description="Helical" evidence="1">
    <location>
        <begin position="12"/>
        <end position="33"/>
    </location>
</feature>
<evidence type="ECO:0000256" key="1">
    <source>
        <dbReference type="SAM" id="Phobius"/>
    </source>
</evidence>
<accession>A0A0C2XNI4</accession>